<feature type="region of interest" description="Disordered" evidence="1">
    <location>
        <begin position="76"/>
        <end position="104"/>
    </location>
</feature>
<evidence type="ECO:0000313" key="2">
    <source>
        <dbReference type="EMBL" id="KAG6462531.1"/>
    </source>
</evidence>
<proteinExistence type="predicted"/>
<evidence type="ECO:0000256" key="1">
    <source>
        <dbReference type="SAM" id="MobiDB-lite"/>
    </source>
</evidence>
<dbReference type="Proteomes" id="UP000791440">
    <property type="component" value="Unassembled WGS sequence"/>
</dbReference>
<gene>
    <name evidence="2" type="ORF">O3G_MSEX013322</name>
</gene>
<sequence>HNVPHLPDVERVHSERSEETYRTHVEEAIVRQVLDEGPRRDGLRMTQVRGESAVSTHHADCGRGRDRCRPDSACHADSDCHADSACHTDSDCRDGTDAASRQDG</sequence>
<comment type="caution">
    <text evidence="2">The sequence shown here is derived from an EMBL/GenBank/DDBJ whole genome shotgun (WGS) entry which is preliminary data.</text>
</comment>
<reference evidence="2" key="2">
    <citation type="submission" date="2020-12" db="EMBL/GenBank/DDBJ databases">
        <authorList>
            <person name="Kanost M."/>
        </authorList>
    </citation>
    <scope>NUCLEOTIDE SEQUENCE</scope>
</reference>
<accession>A0A922CYB2</accession>
<reference evidence="2" key="1">
    <citation type="journal article" date="2016" name="Insect Biochem. Mol. Biol.">
        <title>Multifaceted biological insights from a draft genome sequence of the tobacco hornworm moth, Manduca sexta.</title>
        <authorList>
            <person name="Kanost M.R."/>
            <person name="Arrese E.L."/>
            <person name="Cao X."/>
            <person name="Chen Y.R."/>
            <person name="Chellapilla S."/>
            <person name="Goldsmith M.R."/>
            <person name="Grosse-Wilde E."/>
            <person name="Heckel D.G."/>
            <person name="Herndon N."/>
            <person name="Jiang H."/>
            <person name="Papanicolaou A."/>
            <person name="Qu J."/>
            <person name="Soulages J.L."/>
            <person name="Vogel H."/>
            <person name="Walters J."/>
            <person name="Waterhouse R.M."/>
            <person name="Ahn S.J."/>
            <person name="Almeida F.C."/>
            <person name="An C."/>
            <person name="Aqrawi P."/>
            <person name="Bretschneider A."/>
            <person name="Bryant W.B."/>
            <person name="Bucks S."/>
            <person name="Chao H."/>
            <person name="Chevignon G."/>
            <person name="Christen J.M."/>
            <person name="Clarke D.F."/>
            <person name="Dittmer N.T."/>
            <person name="Ferguson L.C.F."/>
            <person name="Garavelou S."/>
            <person name="Gordon K.H.J."/>
            <person name="Gunaratna R.T."/>
            <person name="Han Y."/>
            <person name="Hauser F."/>
            <person name="He Y."/>
            <person name="Heidel-Fischer H."/>
            <person name="Hirsh A."/>
            <person name="Hu Y."/>
            <person name="Jiang H."/>
            <person name="Kalra D."/>
            <person name="Klinner C."/>
            <person name="Konig C."/>
            <person name="Kovar C."/>
            <person name="Kroll A.R."/>
            <person name="Kuwar S.S."/>
            <person name="Lee S.L."/>
            <person name="Lehman R."/>
            <person name="Li K."/>
            <person name="Li Z."/>
            <person name="Liang H."/>
            <person name="Lovelace S."/>
            <person name="Lu Z."/>
            <person name="Mansfield J.H."/>
            <person name="McCulloch K.J."/>
            <person name="Mathew T."/>
            <person name="Morton B."/>
            <person name="Muzny D.M."/>
            <person name="Neunemann D."/>
            <person name="Ongeri F."/>
            <person name="Pauchet Y."/>
            <person name="Pu L.L."/>
            <person name="Pyrousis I."/>
            <person name="Rao X.J."/>
            <person name="Redding A."/>
            <person name="Roesel C."/>
            <person name="Sanchez-Gracia A."/>
            <person name="Schaack S."/>
            <person name="Shukla A."/>
            <person name="Tetreau G."/>
            <person name="Wang Y."/>
            <person name="Xiong G.H."/>
            <person name="Traut W."/>
            <person name="Walsh T.K."/>
            <person name="Worley K.C."/>
            <person name="Wu D."/>
            <person name="Wu W."/>
            <person name="Wu Y.Q."/>
            <person name="Zhang X."/>
            <person name="Zou Z."/>
            <person name="Zucker H."/>
            <person name="Briscoe A.D."/>
            <person name="Burmester T."/>
            <person name="Clem R.J."/>
            <person name="Feyereisen R."/>
            <person name="Grimmelikhuijzen C.J.P."/>
            <person name="Hamodrakas S.J."/>
            <person name="Hansson B.S."/>
            <person name="Huguet E."/>
            <person name="Jermiin L.S."/>
            <person name="Lan Q."/>
            <person name="Lehman H.K."/>
            <person name="Lorenzen M."/>
            <person name="Merzendorfer H."/>
            <person name="Michalopoulos I."/>
            <person name="Morton D.B."/>
            <person name="Muthukrishnan S."/>
            <person name="Oakeshott J.G."/>
            <person name="Palmer W."/>
            <person name="Park Y."/>
            <person name="Passarelli A.L."/>
            <person name="Rozas J."/>
            <person name="Schwartz L.M."/>
            <person name="Smith W."/>
            <person name="Southgate A."/>
            <person name="Vilcinskas A."/>
            <person name="Vogt R."/>
            <person name="Wang P."/>
            <person name="Werren J."/>
            <person name="Yu X.Q."/>
            <person name="Zhou J.J."/>
            <person name="Brown S.J."/>
            <person name="Scherer S.E."/>
            <person name="Richards S."/>
            <person name="Blissard G.W."/>
        </authorList>
    </citation>
    <scope>NUCLEOTIDE SEQUENCE</scope>
</reference>
<organism evidence="2 3">
    <name type="scientific">Manduca sexta</name>
    <name type="common">Tobacco hawkmoth</name>
    <name type="synonym">Tobacco hornworm</name>
    <dbReference type="NCBI Taxonomy" id="7130"/>
    <lineage>
        <taxon>Eukaryota</taxon>
        <taxon>Metazoa</taxon>
        <taxon>Ecdysozoa</taxon>
        <taxon>Arthropoda</taxon>
        <taxon>Hexapoda</taxon>
        <taxon>Insecta</taxon>
        <taxon>Pterygota</taxon>
        <taxon>Neoptera</taxon>
        <taxon>Endopterygota</taxon>
        <taxon>Lepidoptera</taxon>
        <taxon>Glossata</taxon>
        <taxon>Ditrysia</taxon>
        <taxon>Bombycoidea</taxon>
        <taxon>Sphingidae</taxon>
        <taxon>Sphinginae</taxon>
        <taxon>Sphingini</taxon>
        <taxon>Manduca</taxon>
    </lineage>
</organism>
<feature type="compositionally biased region" description="Basic and acidic residues" evidence="1">
    <location>
        <begin position="7"/>
        <end position="20"/>
    </location>
</feature>
<protein>
    <submittedName>
        <fullName evidence="2">Uncharacterized protein</fullName>
    </submittedName>
</protein>
<keyword evidence="3" id="KW-1185">Reference proteome</keyword>
<feature type="region of interest" description="Disordered" evidence="1">
    <location>
        <begin position="1"/>
        <end position="20"/>
    </location>
</feature>
<name>A0A922CYB2_MANSE</name>
<dbReference type="EMBL" id="JH668859">
    <property type="protein sequence ID" value="KAG6462531.1"/>
    <property type="molecule type" value="Genomic_DNA"/>
</dbReference>
<feature type="non-terminal residue" evidence="2">
    <location>
        <position position="104"/>
    </location>
</feature>
<feature type="non-terminal residue" evidence="2">
    <location>
        <position position="1"/>
    </location>
</feature>
<dbReference type="AlphaFoldDB" id="A0A922CYB2"/>
<evidence type="ECO:0000313" key="3">
    <source>
        <dbReference type="Proteomes" id="UP000791440"/>
    </source>
</evidence>